<dbReference type="InterPro" id="IPR056777">
    <property type="entry name" value="Ycf2_N"/>
</dbReference>
<gene>
    <name evidence="2" type="ORF">Ahy_B05g077883</name>
</gene>
<dbReference type="STRING" id="3818.A0A444Z5U3"/>
<evidence type="ECO:0000259" key="1">
    <source>
        <dbReference type="Pfam" id="PF05695"/>
    </source>
</evidence>
<proteinExistence type="predicted"/>
<dbReference type="Proteomes" id="UP000289738">
    <property type="component" value="Chromosome B05"/>
</dbReference>
<evidence type="ECO:0000313" key="3">
    <source>
        <dbReference type="Proteomes" id="UP000289738"/>
    </source>
</evidence>
<feature type="domain" description="Ycf2 N-terminal" evidence="1">
    <location>
        <begin position="81"/>
        <end position="182"/>
    </location>
</feature>
<dbReference type="Pfam" id="PF05695">
    <property type="entry name" value="Ycf2"/>
    <property type="match status" value="1"/>
</dbReference>
<reference evidence="2 3" key="1">
    <citation type="submission" date="2019-01" db="EMBL/GenBank/DDBJ databases">
        <title>Sequencing of cultivated peanut Arachis hypogaea provides insights into genome evolution and oil improvement.</title>
        <authorList>
            <person name="Chen X."/>
        </authorList>
    </citation>
    <scope>NUCLEOTIDE SEQUENCE [LARGE SCALE GENOMIC DNA]</scope>
    <source>
        <strain evidence="3">cv. Fuhuasheng</strain>
        <tissue evidence="2">Leaves</tissue>
    </source>
</reference>
<protein>
    <recommendedName>
        <fullName evidence="1">Ycf2 N-terminal domain-containing protein</fullName>
    </recommendedName>
</protein>
<evidence type="ECO:0000313" key="2">
    <source>
        <dbReference type="EMBL" id="RYR09530.1"/>
    </source>
</evidence>
<dbReference type="EMBL" id="SDMP01000015">
    <property type="protein sequence ID" value="RYR09530.1"/>
    <property type="molecule type" value="Genomic_DNA"/>
</dbReference>
<organism evidence="2 3">
    <name type="scientific">Arachis hypogaea</name>
    <name type="common">Peanut</name>
    <dbReference type="NCBI Taxonomy" id="3818"/>
    <lineage>
        <taxon>Eukaryota</taxon>
        <taxon>Viridiplantae</taxon>
        <taxon>Streptophyta</taxon>
        <taxon>Embryophyta</taxon>
        <taxon>Tracheophyta</taxon>
        <taxon>Spermatophyta</taxon>
        <taxon>Magnoliopsida</taxon>
        <taxon>eudicotyledons</taxon>
        <taxon>Gunneridae</taxon>
        <taxon>Pentapetalae</taxon>
        <taxon>rosids</taxon>
        <taxon>fabids</taxon>
        <taxon>Fabales</taxon>
        <taxon>Fabaceae</taxon>
        <taxon>Papilionoideae</taxon>
        <taxon>50 kb inversion clade</taxon>
        <taxon>dalbergioids sensu lato</taxon>
        <taxon>Dalbergieae</taxon>
        <taxon>Pterocarpus clade</taxon>
        <taxon>Arachis</taxon>
    </lineage>
</organism>
<comment type="caution">
    <text evidence="2">The sequence shown here is derived from an EMBL/GenBank/DDBJ whole genome shotgun (WGS) entry which is preliminary data.</text>
</comment>
<sequence>MTSPSMPCGNDYSGITAFTTTMLSIDQIISWIGFDLAVYGSIACARGRSFRWNRITRLKRNDHTSVMHCMSHNRSHSSTLYRANRSFFSDRWSELHLGSNPTERSTRDQKLLKKEQDVSFVLSGRSESKEMVNIFKIIMYLQNTVSIHPISSDPGCDMVPKDELDSSNKISFLNKNPIDLFEGGSHWRASRGFDERTSIQILDFRIERDIERDQEFSLFLRFMDPIQFSGIFHSHFFPSRDFYITLGLTNLEYPTFTQFTGFNKQSIFHDQGCSTLCSSGPYISY</sequence>
<accession>A0A444Z5U3</accession>
<keyword evidence="3" id="KW-1185">Reference proteome</keyword>
<name>A0A444Z5U3_ARAHY</name>
<dbReference type="AlphaFoldDB" id="A0A444Z5U3"/>